<dbReference type="PANTHER" id="PTHR42837:SF2">
    <property type="entry name" value="MEMBRANE METALLOPROTEASE ARASP2, CHLOROPLASTIC-RELATED"/>
    <property type="match status" value="1"/>
</dbReference>
<evidence type="ECO:0000256" key="6">
    <source>
        <dbReference type="ARBA" id="ARBA00022801"/>
    </source>
</evidence>
<dbReference type="GO" id="GO:0016020">
    <property type="term" value="C:membrane"/>
    <property type="evidence" value="ECO:0007669"/>
    <property type="project" value="UniProtKB-SubCell"/>
</dbReference>
<dbReference type="OrthoDB" id="9782003at2"/>
<evidence type="ECO:0000256" key="3">
    <source>
        <dbReference type="ARBA" id="ARBA00007931"/>
    </source>
</evidence>
<keyword evidence="8 11" id="KW-1133">Transmembrane helix</keyword>
<sequence>MTALLTGLASLLVFSSVILVHELGHFMAARHCGIHVEEFSIGFGPRLWSTTRDGTTYSVRLLPLGGYNLFSPLPDEEDESGESAPPPAPKPRKTTLFPLVVSGQKFEDATAWQRFFVTLCGALMNFILGVAVLLVLVLTMGKVGSTTIADFSENATSSAALQEGDTILQICSNPCWTLYDITDMFYTGEEETYNVVVLRGSEVLELQDVTFTPTRDADGNVLYGMDFRVEPMKKDLRHVIVMTCDMYIYYSRAILGSFFDLLAGKVGVEELSGPLGTVSAVNQAVHYGWREVLSLLALLTINVGIFNLLPIPALDGCKLLFLAWEGLTGHPVPPRVQGVINTAGTVALVWLMILVTMHDISRFL</sequence>
<evidence type="ECO:0000256" key="7">
    <source>
        <dbReference type="ARBA" id="ARBA00022833"/>
    </source>
</evidence>
<evidence type="ECO:0000256" key="4">
    <source>
        <dbReference type="ARBA" id="ARBA00022670"/>
    </source>
</evidence>
<evidence type="ECO:0000313" key="13">
    <source>
        <dbReference type="EMBL" id="SKA80265.1"/>
    </source>
</evidence>
<feature type="transmembrane region" description="Helical" evidence="11">
    <location>
        <begin position="334"/>
        <end position="355"/>
    </location>
</feature>
<dbReference type="GO" id="GO:0004222">
    <property type="term" value="F:metalloendopeptidase activity"/>
    <property type="evidence" value="ECO:0007669"/>
    <property type="project" value="InterPro"/>
</dbReference>
<dbReference type="GO" id="GO:0006508">
    <property type="term" value="P:proteolysis"/>
    <property type="evidence" value="ECO:0007669"/>
    <property type="project" value="UniProtKB-KW"/>
</dbReference>
<keyword evidence="9" id="KW-0482">Metalloprotease</keyword>
<dbReference type="EMBL" id="FUYF01000004">
    <property type="protein sequence ID" value="SKA80265.1"/>
    <property type="molecule type" value="Genomic_DNA"/>
</dbReference>
<dbReference type="Pfam" id="PF02163">
    <property type="entry name" value="Peptidase_M50"/>
    <property type="match status" value="1"/>
</dbReference>
<keyword evidence="7" id="KW-0862">Zinc</keyword>
<keyword evidence="14" id="KW-1185">Reference proteome</keyword>
<comment type="similarity">
    <text evidence="3">Belongs to the peptidase M50B family.</text>
</comment>
<keyword evidence="10 11" id="KW-0472">Membrane</keyword>
<evidence type="ECO:0000256" key="2">
    <source>
        <dbReference type="ARBA" id="ARBA00004141"/>
    </source>
</evidence>
<organism evidence="13 14">
    <name type="scientific">Gemmiger formicilis</name>
    <dbReference type="NCBI Taxonomy" id="745368"/>
    <lineage>
        <taxon>Bacteria</taxon>
        <taxon>Bacillati</taxon>
        <taxon>Bacillota</taxon>
        <taxon>Clostridia</taxon>
        <taxon>Eubacteriales</taxon>
        <taxon>Gemmiger</taxon>
    </lineage>
</organism>
<dbReference type="STRING" id="745368.SAMN02745178_00969"/>
<gene>
    <name evidence="13" type="ORF">SAMN02745178_00969</name>
</gene>
<evidence type="ECO:0000313" key="14">
    <source>
        <dbReference type="Proteomes" id="UP000190286"/>
    </source>
</evidence>
<evidence type="ECO:0000256" key="11">
    <source>
        <dbReference type="SAM" id="Phobius"/>
    </source>
</evidence>
<protein>
    <submittedName>
        <fullName evidence="13">Regulator of sigma E protease</fullName>
    </submittedName>
</protein>
<reference evidence="13 14" key="1">
    <citation type="submission" date="2017-02" db="EMBL/GenBank/DDBJ databases">
        <authorList>
            <person name="Peterson S.W."/>
        </authorList>
    </citation>
    <scope>NUCLEOTIDE SEQUENCE [LARGE SCALE GENOMIC DNA]</scope>
    <source>
        <strain evidence="13 14">ATCC 27749</strain>
    </source>
</reference>
<keyword evidence="6" id="KW-0378">Hydrolase</keyword>
<evidence type="ECO:0000256" key="8">
    <source>
        <dbReference type="ARBA" id="ARBA00022989"/>
    </source>
</evidence>
<dbReference type="InterPro" id="IPR036034">
    <property type="entry name" value="PDZ_sf"/>
</dbReference>
<evidence type="ECO:0000256" key="1">
    <source>
        <dbReference type="ARBA" id="ARBA00001947"/>
    </source>
</evidence>
<dbReference type="AlphaFoldDB" id="A0A1T4WTR9"/>
<feature type="transmembrane region" description="Helical" evidence="11">
    <location>
        <begin position="115"/>
        <end position="138"/>
    </location>
</feature>
<dbReference type="RefSeq" id="WP_159446986.1">
    <property type="nucleotide sequence ID" value="NZ_FUYF01000004.1"/>
</dbReference>
<feature type="transmembrane region" description="Helical" evidence="11">
    <location>
        <begin position="292"/>
        <end position="314"/>
    </location>
</feature>
<accession>A0A1T4WTR9</accession>
<dbReference type="PANTHER" id="PTHR42837">
    <property type="entry name" value="REGULATOR OF SIGMA-E PROTEASE RSEP"/>
    <property type="match status" value="1"/>
</dbReference>
<feature type="domain" description="Peptidase M50" evidence="12">
    <location>
        <begin position="11"/>
        <end position="349"/>
    </location>
</feature>
<dbReference type="GeneID" id="93337445"/>
<comment type="subcellular location">
    <subcellularLocation>
        <location evidence="2">Membrane</location>
        <topology evidence="2">Multi-pass membrane protein</topology>
    </subcellularLocation>
</comment>
<comment type="cofactor">
    <cofactor evidence="1">
        <name>Zn(2+)</name>
        <dbReference type="ChEBI" id="CHEBI:29105"/>
    </cofactor>
</comment>
<dbReference type="InterPro" id="IPR008915">
    <property type="entry name" value="Peptidase_M50"/>
</dbReference>
<evidence type="ECO:0000256" key="5">
    <source>
        <dbReference type="ARBA" id="ARBA00022692"/>
    </source>
</evidence>
<proteinExistence type="inferred from homology"/>
<evidence type="ECO:0000259" key="12">
    <source>
        <dbReference type="Pfam" id="PF02163"/>
    </source>
</evidence>
<dbReference type="Proteomes" id="UP000190286">
    <property type="component" value="Unassembled WGS sequence"/>
</dbReference>
<dbReference type="InterPro" id="IPR004387">
    <property type="entry name" value="Pept_M50_Zn"/>
</dbReference>
<dbReference type="CDD" id="cd06163">
    <property type="entry name" value="S2P-M50_PDZ_RseP-like"/>
    <property type="match status" value="1"/>
</dbReference>
<name>A0A1T4WTR9_9FIRM</name>
<evidence type="ECO:0000256" key="10">
    <source>
        <dbReference type="ARBA" id="ARBA00023136"/>
    </source>
</evidence>
<keyword evidence="4 13" id="KW-0645">Protease</keyword>
<keyword evidence="5 11" id="KW-0812">Transmembrane</keyword>
<evidence type="ECO:0000256" key="9">
    <source>
        <dbReference type="ARBA" id="ARBA00023049"/>
    </source>
</evidence>
<dbReference type="SUPFAM" id="SSF50156">
    <property type="entry name" value="PDZ domain-like"/>
    <property type="match status" value="1"/>
</dbReference>